<keyword evidence="2" id="KW-1185">Reference proteome</keyword>
<evidence type="ECO:0000313" key="2">
    <source>
        <dbReference type="Proteomes" id="UP000201962"/>
    </source>
</evidence>
<dbReference type="Proteomes" id="UP000201962">
    <property type="component" value="Segment"/>
</dbReference>
<protein>
    <submittedName>
        <fullName evidence="1">Uncharacterized protein</fullName>
    </submittedName>
</protein>
<organism evidence="1 2">
    <name type="scientific">Salmonella phage SEN4</name>
    <dbReference type="NCBI Taxonomy" id="1647465"/>
    <lineage>
        <taxon>Viruses</taxon>
        <taxon>Duplodnaviria</taxon>
        <taxon>Heunggongvirae</taxon>
        <taxon>Uroviricota</taxon>
        <taxon>Caudoviricetes</taxon>
        <taxon>Peduoviridae</taxon>
        <taxon>Senquatrovirus</taxon>
        <taxon>Senquatrovirus SEN4</taxon>
    </lineage>
</organism>
<dbReference type="GeneID" id="26644653"/>
<dbReference type="KEGG" id="vg:26644653"/>
<dbReference type="EMBL" id="KT630645">
    <property type="protein sequence ID" value="ALF02319.1"/>
    <property type="molecule type" value="Genomic_DNA"/>
</dbReference>
<evidence type="ECO:0000313" key="1">
    <source>
        <dbReference type="EMBL" id="ALF02319.1"/>
    </source>
</evidence>
<gene>
    <name evidence="1" type="ORF">SEN4_29</name>
</gene>
<sequence>MPEITDLRRGDFVEKLLVAPSRRALAESDLVNRLFPSCW</sequence>
<proteinExistence type="predicted"/>
<reference evidence="1 2" key="1">
    <citation type="submission" date="2016-11" db="EMBL/GenBank/DDBJ databases">
        <title>Phages of Salmonella enterica subsp. salamae and subsp. diarizonae: novel phages with a mosaic genome structure and activity against pathogenic S. enterica subsp. enterica isolates.</title>
        <authorList>
            <person name="Pastekova L."/>
            <person name="Bosak J."/>
            <person name="Dedicova D."/>
            <person name="Benada O."/>
            <person name="Smarda J."/>
            <person name="Smajs D."/>
        </authorList>
    </citation>
    <scope>NUCLEOTIDE SEQUENCE [LARGE SCALE GENOMIC DNA]</scope>
    <source>
        <strain evidence="1">SEN4</strain>
    </source>
</reference>
<accession>A0A0M4QWQ2</accession>
<name>A0A0M4QWQ2_9CAUD</name>
<dbReference type="RefSeq" id="YP_009218844.1">
    <property type="nucleotide sequence ID" value="NC_029015.2"/>
</dbReference>